<gene>
    <name evidence="2" type="ORF">Purlil1_10914</name>
</gene>
<dbReference type="Proteomes" id="UP001287286">
    <property type="component" value="Unassembled WGS sequence"/>
</dbReference>
<evidence type="ECO:0000256" key="1">
    <source>
        <dbReference type="SAM" id="MobiDB-lite"/>
    </source>
</evidence>
<dbReference type="EMBL" id="JAWRVI010000060">
    <property type="protein sequence ID" value="KAK4083102.1"/>
    <property type="molecule type" value="Genomic_DNA"/>
</dbReference>
<sequence length="121" mass="12450">MPGPRRAAPGAAPHPLPSEPPVGPPPPPAPDRGALRPRPRPSSSPHRRPGIAPRGYGTEVQSTCRHSLPPPPDRFQPMPCSRPGLALRMYECPALPTSDVELPATAVGPDGVADPCGGASG</sequence>
<evidence type="ECO:0000313" key="3">
    <source>
        <dbReference type="Proteomes" id="UP001287286"/>
    </source>
</evidence>
<evidence type="ECO:0000313" key="2">
    <source>
        <dbReference type="EMBL" id="KAK4083102.1"/>
    </source>
</evidence>
<comment type="caution">
    <text evidence="2">The sequence shown here is derived from an EMBL/GenBank/DDBJ whole genome shotgun (WGS) entry which is preliminary data.</text>
</comment>
<keyword evidence="3" id="KW-1185">Reference proteome</keyword>
<feature type="compositionally biased region" description="Low complexity" evidence="1">
    <location>
        <begin position="1"/>
        <end position="11"/>
    </location>
</feature>
<feature type="compositionally biased region" description="Pro residues" evidence="1">
    <location>
        <begin position="12"/>
        <end position="30"/>
    </location>
</feature>
<protein>
    <submittedName>
        <fullName evidence="2">Uncharacterized protein</fullName>
    </submittedName>
</protein>
<name>A0ABR0BL00_PURLI</name>
<proteinExistence type="predicted"/>
<reference evidence="2 3" key="1">
    <citation type="journal article" date="2024" name="Microbiol. Resour. Announc.">
        <title>Genome annotations for the ascomycete fungi Trichoderma harzianum, Trichoderma aggressivum, and Purpureocillium lilacinum.</title>
        <authorList>
            <person name="Beijen E.P.W."/>
            <person name="Ohm R.A."/>
        </authorList>
    </citation>
    <scope>NUCLEOTIDE SEQUENCE [LARGE SCALE GENOMIC DNA]</scope>
    <source>
        <strain evidence="2 3">CBS 150709</strain>
    </source>
</reference>
<accession>A0ABR0BL00</accession>
<feature type="compositionally biased region" description="Basic residues" evidence="1">
    <location>
        <begin position="35"/>
        <end position="49"/>
    </location>
</feature>
<organism evidence="2 3">
    <name type="scientific">Purpureocillium lilacinum</name>
    <name type="common">Paecilomyces lilacinus</name>
    <dbReference type="NCBI Taxonomy" id="33203"/>
    <lineage>
        <taxon>Eukaryota</taxon>
        <taxon>Fungi</taxon>
        <taxon>Dikarya</taxon>
        <taxon>Ascomycota</taxon>
        <taxon>Pezizomycotina</taxon>
        <taxon>Sordariomycetes</taxon>
        <taxon>Hypocreomycetidae</taxon>
        <taxon>Hypocreales</taxon>
        <taxon>Ophiocordycipitaceae</taxon>
        <taxon>Purpureocillium</taxon>
    </lineage>
</organism>
<feature type="region of interest" description="Disordered" evidence="1">
    <location>
        <begin position="1"/>
        <end position="80"/>
    </location>
</feature>